<dbReference type="AlphaFoldDB" id="A0A430FTI8"/>
<comment type="caution">
    <text evidence="1">The sequence shown here is derived from an EMBL/GenBank/DDBJ whole genome shotgun (WGS) entry which is preliminary data.</text>
</comment>
<proteinExistence type="predicted"/>
<dbReference type="Proteomes" id="UP000287470">
    <property type="component" value="Unassembled WGS sequence"/>
</dbReference>
<name>A0A430FTI8_9BIFI</name>
<organism evidence="1 2">
    <name type="scientific">Bifidobacterium samirii</name>
    <dbReference type="NCBI Taxonomy" id="2306974"/>
    <lineage>
        <taxon>Bacteria</taxon>
        <taxon>Bacillati</taxon>
        <taxon>Actinomycetota</taxon>
        <taxon>Actinomycetes</taxon>
        <taxon>Bifidobacteriales</taxon>
        <taxon>Bifidobacteriaceae</taxon>
        <taxon>Bifidobacterium</taxon>
    </lineage>
</organism>
<accession>A0A430FTI8</accession>
<evidence type="ECO:0000313" key="2">
    <source>
        <dbReference type="Proteomes" id="UP000287470"/>
    </source>
</evidence>
<reference evidence="1 2" key="1">
    <citation type="submission" date="2018-09" db="EMBL/GenBank/DDBJ databases">
        <title>Characterization of the phylogenetic diversity of five novel species belonging to the genus Bifidobacterium.</title>
        <authorList>
            <person name="Lugli G.A."/>
            <person name="Duranti S."/>
            <person name="Milani C."/>
        </authorList>
    </citation>
    <scope>NUCLEOTIDE SEQUENCE [LARGE SCALE GENOMIC DNA]</scope>
    <source>
        <strain evidence="1 2">2033B</strain>
    </source>
</reference>
<protein>
    <submittedName>
        <fullName evidence="1">Uncharacterized protein</fullName>
    </submittedName>
</protein>
<keyword evidence="2" id="KW-1185">Reference proteome</keyword>
<dbReference type="RefSeq" id="WP_125968475.1">
    <property type="nucleotide sequence ID" value="NZ_QXGK01000011.1"/>
</dbReference>
<evidence type="ECO:0000313" key="1">
    <source>
        <dbReference type="EMBL" id="RSX56225.1"/>
    </source>
</evidence>
<sequence length="281" mass="31712">MTNDSLLRLPEEAVTPFGRDNLMTVGDLCRLTWDGETVGWGLVSGFNGDMVFMCPVTSGDCNWFGAVRLPFAEKLWVWPSYEMPMGKHLVDGDAGQKASPRWVRCVRNQIKEGSLDGFEISKLDRDDRREMILAESWEHNSHNTACAGGIGFLPFDPEKLSRRNIHVSDFRSAFPDMRPHQSGALYNGRLLPDRNQIQTVLNYFQLNDANDVLPDQPPRAVSRLCLPDLKINVKAVLGSRNEDEESVRHDAVERQLSAHRAEGNIGNQLRNILLEMEHGID</sequence>
<gene>
    <name evidence="1" type="ORF">D2E24_1214</name>
</gene>
<dbReference type="EMBL" id="QXGK01000011">
    <property type="protein sequence ID" value="RSX56225.1"/>
    <property type="molecule type" value="Genomic_DNA"/>
</dbReference>